<comment type="caution">
    <text evidence="2">The sequence shown here is derived from an EMBL/GenBank/DDBJ whole genome shotgun (WGS) entry which is preliminary data.</text>
</comment>
<proteinExistence type="predicted"/>
<protein>
    <recommendedName>
        <fullName evidence="1">C-type lectin domain-containing protein</fullName>
    </recommendedName>
</protein>
<dbReference type="Gene3D" id="3.10.100.10">
    <property type="entry name" value="Mannose-Binding Protein A, subunit A"/>
    <property type="match status" value="1"/>
</dbReference>
<dbReference type="SUPFAM" id="SSF56436">
    <property type="entry name" value="C-type lectin-like"/>
    <property type="match status" value="1"/>
</dbReference>
<dbReference type="CDD" id="cd00037">
    <property type="entry name" value="CLECT"/>
    <property type="match status" value="1"/>
</dbReference>
<organism evidence="2 3">
    <name type="scientific">Meganyctiphanes norvegica</name>
    <name type="common">Northern krill</name>
    <name type="synonym">Thysanopoda norvegica</name>
    <dbReference type="NCBI Taxonomy" id="48144"/>
    <lineage>
        <taxon>Eukaryota</taxon>
        <taxon>Metazoa</taxon>
        <taxon>Ecdysozoa</taxon>
        <taxon>Arthropoda</taxon>
        <taxon>Crustacea</taxon>
        <taxon>Multicrustacea</taxon>
        <taxon>Malacostraca</taxon>
        <taxon>Eumalacostraca</taxon>
        <taxon>Eucarida</taxon>
        <taxon>Euphausiacea</taxon>
        <taxon>Euphausiidae</taxon>
        <taxon>Meganyctiphanes</taxon>
    </lineage>
</organism>
<dbReference type="Proteomes" id="UP001497623">
    <property type="component" value="Unassembled WGS sequence"/>
</dbReference>
<dbReference type="AlphaFoldDB" id="A0AAV2RY28"/>
<reference evidence="2 3" key="1">
    <citation type="submission" date="2024-05" db="EMBL/GenBank/DDBJ databases">
        <authorList>
            <person name="Wallberg A."/>
        </authorList>
    </citation>
    <scope>NUCLEOTIDE SEQUENCE [LARGE SCALE GENOMIC DNA]</scope>
</reference>
<evidence type="ECO:0000313" key="2">
    <source>
        <dbReference type="EMBL" id="CAL4142160.1"/>
    </source>
</evidence>
<gene>
    <name evidence="2" type="ORF">MNOR_LOCUS29035</name>
</gene>
<evidence type="ECO:0000313" key="3">
    <source>
        <dbReference type="Proteomes" id="UP001497623"/>
    </source>
</evidence>
<dbReference type="PROSITE" id="PS50041">
    <property type="entry name" value="C_TYPE_LECTIN_2"/>
    <property type="match status" value="1"/>
</dbReference>
<name>A0AAV2RY28_MEGNR</name>
<accession>A0AAV2RY28</accession>
<dbReference type="EMBL" id="CAXKWB010032992">
    <property type="protein sequence ID" value="CAL4142160.1"/>
    <property type="molecule type" value="Genomic_DNA"/>
</dbReference>
<dbReference type="SMART" id="SM00034">
    <property type="entry name" value="CLECT"/>
    <property type="match status" value="1"/>
</dbReference>
<keyword evidence="3" id="KW-1185">Reference proteome</keyword>
<feature type="non-terminal residue" evidence="2">
    <location>
        <position position="1"/>
    </location>
</feature>
<feature type="domain" description="C-type lectin" evidence="1">
    <location>
        <begin position="54"/>
        <end position="179"/>
    </location>
</feature>
<dbReference type="InterPro" id="IPR016186">
    <property type="entry name" value="C-type_lectin-like/link_sf"/>
</dbReference>
<sequence length="194" mass="21687">LLSHIESTLESVKDDVAAIKTVTKKIEFEKIQSITPVLTENECPESDGFFRSAGGNQCMKAFVDRSLTWDDAGSHCRSQGLALSEPHDAVGLQKYLVERFGIGKFYWVGGRRSGSGSTFKWTRGGGELPSTSPLWWKGQPKTGEHHCLAFGLNVSNFVKDPKRPYWNWKCTATYIPICEVNRDNDNINGTITRE</sequence>
<evidence type="ECO:0000259" key="1">
    <source>
        <dbReference type="PROSITE" id="PS50041"/>
    </source>
</evidence>
<dbReference type="InterPro" id="IPR001304">
    <property type="entry name" value="C-type_lectin-like"/>
</dbReference>
<dbReference type="InterPro" id="IPR016187">
    <property type="entry name" value="CTDL_fold"/>
</dbReference>